<sequence>MSAARGTVVSVMPRHAGLGNRMRALLGARSLARREARGFAYVWPTGRSFGAQLRDLWDDDARDDAAQDRARDDALRRLPGVAHRALRLRYPHRDWSLHWLDDARDERVWLVRTGHALVLPDDAQPWPHLLRELRPAPAVADRVVRLARRLAGEPYVGVMVRAHHASHPETLRWSPVGWFVERMRRIEQEQPGVRFLLSCDVPRVQHELLAAFPGAVAQDDKGAYNSRHGLVAAVADLYLLAGASHLLGPHYSSFPELAVHLAGPPRVLETSRTPTRDGLPLVTVPDPLRPHVGRRDVAAGSTARDQHTD</sequence>
<reference evidence="2 3" key="1">
    <citation type="submission" date="2021-05" db="EMBL/GenBank/DDBJ databases">
        <title>Novel species in genus Cellulomonas.</title>
        <authorList>
            <person name="Zhang G."/>
        </authorList>
    </citation>
    <scope>NUCLEOTIDE SEQUENCE [LARGE SCALE GENOMIC DNA]</scope>
    <source>
        <strain evidence="3">zg-ZUI222</strain>
    </source>
</reference>
<feature type="region of interest" description="Disordered" evidence="1">
    <location>
        <begin position="286"/>
        <end position="309"/>
    </location>
</feature>
<organism evidence="2 3">
    <name type="scientific">Cellulomonas wangleii</name>
    <dbReference type="NCBI Taxonomy" id="2816956"/>
    <lineage>
        <taxon>Bacteria</taxon>
        <taxon>Bacillati</taxon>
        <taxon>Actinomycetota</taxon>
        <taxon>Actinomycetes</taxon>
        <taxon>Micrococcales</taxon>
        <taxon>Cellulomonadaceae</taxon>
        <taxon>Cellulomonas</taxon>
    </lineage>
</organism>
<keyword evidence="3" id="KW-1185">Reference proteome</keyword>
<proteinExistence type="predicted"/>
<dbReference type="RefSeq" id="WP_207341531.1">
    <property type="nucleotide sequence ID" value="NZ_CP074405.1"/>
</dbReference>
<evidence type="ECO:0000256" key="1">
    <source>
        <dbReference type="SAM" id="MobiDB-lite"/>
    </source>
</evidence>
<evidence type="ECO:0000313" key="3">
    <source>
        <dbReference type="Proteomes" id="UP000677804"/>
    </source>
</evidence>
<protein>
    <submittedName>
        <fullName evidence="2">Uncharacterized protein</fullName>
    </submittedName>
</protein>
<dbReference type="Proteomes" id="UP000677804">
    <property type="component" value="Chromosome"/>
</dbReference>
<name>A0ABX8D6Z0_9CELL</name>
<evidence type="ECO:0000313" key="2">
    <source>
        <dbReference type="EMBL" id="QVI63210.1"/>
    </source>
</evidence>
<dbReference type="EMBL" id="CP074405">
    <property type="protein sequence ID" value="QVI63210.1"/>
    <property type="molecule type" value="Genomic_DNA"/>
</dbReference>
<dbReference type="Gene3D" id="3.40.50.11350">
    <property type="match status" value="1"/>
</dbReference>
<gene>
    <name evidence="2" type="ORF">KG103_04735</name>
</gene>
<accession>A0ABX8D6Z0</accession>